<organism evidence="1 2">
    <name type="scientific">Saccharopolyspora ipomoeae</name>
    <dbReference type="NCBI Taxonomy" id="3042027"/>
    <lineage>
        <taxon>Bacteria</taxon>
        <taxon>Bacillati</taxon>
        <taxon>Actinomycetota</taxon>
        <taxon>Actinomycetes</taxon>
        <taxon>Pseudonocardiales</taxon>
        <taxon>Pseudonocardiaceae</taxon>
        <taxon>Saccharopolyspora</taxon>
    </lineage>
</organism>
<keyword evidence="2" id="KW-1185">Reference proteome</keyword>
<accession>A0ABT6PS51</accession>
<sequence>MADHGGRSQALQQRLRPLVRFDGAPQEVRYAAGLDVDYREDSDELVAAVTVPQWAMFLDAVKSDRFNR</sequence>
<gene>
    <name evidence="1" type="ORF">QFW96_19580</name>
</gene>
<proteinExistence type="predicted"/>
<comment type="caution">
    <text evidence="1">The sequence shown here is derived from an EMBL/GenBank/DDBJ whole genome shotgun (WGS) entry which is preliminary data.</text>
</comment>
<dbReference type="EMBL" id="JASAOF010000013">
    <property type="protein sequence ID" value="MDI2030843.1"/>
    <property type="molecule type" value="Genomic_DNA"/>
</dbReference>
<dbReference type="Proteomes" id="UP001237595">
    <property type="component" value="Unassembled WGS sequence"/>
</dbReference>
<dbReference type="RefSeq" id="WP_281457140.1">
    <property type="nucleotide sequence ID" value="NZ_JASAOF010000013.1"/>
</dbReference>
<protein>
    <recommendedName>
        <fullName evidence="3">DUF397 domain-containing protein</fullName>
    </recommendedName>
</protein>
<name>A0ABT6PS51_9PSEU</name>
<evidence type="ECO:0008006" key="3">
    <source>
        <dbReference type="Google" id="ProtNLM"/>
    </source>
</evidence>
<evidence type="ECO:0000313" key="1">
    <source>
        <dbReference type="EMBL" id="MDI2030843.1"/>
    </source>
</evidence>
<evidence type="ECO:0000313" key="2">
    <source>
        <dbReference type="Proteomes" id="UP001237595"/>
    </source>
</evidence>
<reference evidence="1 2" key="1">
    <citation type="submission" date="2023-04" db="EMBL/GenBank/DDBJ databases">
        <title>Draft genome sequence of Saccharopolyspora sp. TS4A08 isolated from sweet potato rhizospheric soil.</title>
        <authorList>
            <person name="Suksaard P."/>
            <person name="Duangmal K."/>
        </authorList>
    </citation>
    <scope>NUCLEOTIDE SEQUENCE [LARGE SCALE GENOMIC DNA]</scope>
    <source>
        <strain evidence="1 2">TS4A08</strain>
    </source>
</reference>